<accession>F4QRC1</accession>
<protein>
    <submittedName>
        <fullName evidence="2">Uncharacterized protein</fullName>
    </submittedName>
</protein>
<feature type="signal peptide" evidence="1">
    <location>
        <begin position="1"/>
        <end position="25"/>
    </location>
</feature>
<evidence type="ECO:0000256" key="1">
    <source>
        <dbReference type="SAM" id="SignalP"/>
    </source>
</evidence>
<name>F4QRC1_9CAUL</name>
<reference evidence="3" key="1">
    <citation type="submission" date="2011-03" db="EMBL/GenBank/DDBJ databases">
        <title>Draft genome sequence of Brevundimonas diminuta.</title>
        <authorList>
            <person name="Brown P.J.B."/>
            <person name="Buechlein A."/>
            <person name="Hemmerich C."/>
            <person name="Brun Y.V."/>
        </authorList>
    </citation>
    <scope>NUCLEOTIDE SEQUENCE [LARGE SCALE GENOMIC DNA]</scope>
    <source>
        <strain evidence="3">C19</strain>
    </source>
</reference>
<evidence type="ECO:0000313" key="2">
    <source>
        <dbReference type="EMBL" id="EGF90758.1"/>
    </source>
</evidence>
<evidence type="ECO:0000313" key="3">
    <source>
        <dbReference type="Proteomes" id="UP000006512"/>
    </source>
</evidence>
<gene>
    <name evidence="2" type="ORF">ABI_37910</name>
</gene>
<sequence>MPYSPTVRTAALAMAFLMAAPVTMAQDDDRGYSEYRRDVGQRGDGDYDRRDDRVPYAGADLAYDYLSGEYYRYEGPRQQDPRAREQTGYRDGTLHTKPNQGYYAGVRWFGGQRRYRGCGCSAWYGRGHGYYRGSSYEPYERSNGYFERYASSNSNDWGYSDRRRNARFYNWGY</sequence>
<organism evidence="2 3">
    <name type="scientific">Asticcacaulis biprosthecium C19</name>
    <dbReference type="NCBI Taxonomy" id="715226"/>
    <lineage>
        <taxon>Bacteria</taxon>
        <taxon>Pseudomonadati</taxon>
        <taxon>Pseudomonadota</taxon>
        <taxon>Alphaproteobacteria</taxon>
        <taxon>Caulobacterales</taxon>
        <taxon>Caulobacteraceae</taxon>
        <taxon>Asticcacaulis</taxon>
    </lineage>
</organism>
<dbReference type="AlphaFoldDB" id="F4QRC1"/>
<keyword evidence="3" id="KW-1185">Reference proteome</keyword>
<proteinExistence type="predicted"/>
<dbReference type="EMBL" id="GL883079">
    <property type="protein sequence ID" value="EGF90758.1"/>
    <property type="molecule type" value="Genomic_DNA"/>
</dbReference>
<dbReference type="OrthoDB" id="7173587at2"/>
<dbReference type="RefSeq" id="WP_006274572.1">
    <property type="nucleotide sequence ID" value="NZ_GL883079.1"/>
</dbReference>
<feature type="chain" id="PRO_5003321059" evidence="1">
    <location>
        <begin position="26"/>
        <end position="173"/>
    </location>
</feature>
<dbReference type="Proteomes" id="UP000006512">
    <property type="component" value="Unassembled WGS sequence"/>
</dbReference>
<keyword evidence="1" id="KW-0732">Signal</keyword>
<dbReference type="HOGENOM" id="CLU_1544487_0_0_5"/>